<dbReference type="Proteomes" id="UP000516361">
    <property type="component" value="Chromosome"/>
</dbReference>
<keyword evidence="5 6" id="KW-0472">Membrane</keyword>
<reference evidence="9 10" key="1">
    <citation type="submission" date="2018-06" db="EMBL/GenBank/DDBJ databases">
        <title>Genome sequencing of Oceanotoga sp. sy52.</title>
        <authorList>
            <person name="Mori K."/>
        </authorList>
    </citation>
    <scope>NUCLEOTIDE SEQUENCE [LARGE SCALE GENOMIC DNA]</scope>
    <source>
        <strain evidence="10">sy52</strain>
    </source>
</reference>
<evidence type="ECO:0000256" key="4">
    <source>
        <dbReference type="ARBA" id="ARBA00022989"/>
    </source>
</evidence>
<dbReference type="PANTHER" id="PTHR32309:SF13">
    <property type="entry name" value="FERRIC ENTEROBACTIN TRANSPORT PROTEIN FEPE"/>
    <property type="match status" value="1"/>
</dbReference>
<feature type="transmembrane region" description="Helical" evidence="6">
    <location>
        <begin position="23"/>
        <end position="43"/>
    </location>
</feature>
<dbReference type="InterPro" id="IPR032807">
    <property type="entry name" value="GNVR"/>
</dbReference>
<accession>A0A7G1G5A5</accession>
<dbReference type="GO" id="GO:0005886">
    <property type="term" value="C:plasma membrane"/>
    <property type="evidence" value="ECO:0007669"/>
    <property type="project" value="UniProtKB-SubCell"/>
</dbReference>
<dbReference type="InterPro" id="IPR050445">
    <property type="entry name" value="Bact_polysacc_biosynth/exp"/>
</dbReference>
<dbReference type="InterPro" id="IPR003856">
    <property type="entry name" value="LPS_length_determ_N"/>
</dbReference>
<sequence length="608" mass="69738">MEEQEMELSLSDILRIFKRRSKFFWIILISTFVLTLIYLFAFAKPVYEVKQTIEYKGSSGSSFSLGSLSGLASLAGISTGGNSSLSTEIEKMKSDEVLKEVIKDLNMVEKANENKGFLTKLRGITYTERDFIDKLKEDISINNVKDTSLLNISYKNSDPTFAASVVSLLYKHYMKYSEDNYYKNNAEYMSGINKLFNDTETQFDLINKEIMDYQIKNKITSSQVQNDPMISYYATTYMNLLKLDSQKSQLEMKLKAIESNLLKLNPDMKEYLAVNSVSALNNLKVSLEKNKMTLETLKLTQPNSPKIDELNAVISVQENDFKTSLNKVLSNNLNFLAATDKNTFNDYISTKTQLEMFDVLKNVNKKILSMIDAEISKKSPILYKYYELKKNQKILETKYNSLLNLVESEKMKKSLYQQKFDVVSPVYVPLKPVAPNKKLTLAIGIVLGIFLGILGVFLKESSDKTIKDINEFEALFGVPEIKMSKKEVNKLANYIYQHGGNNIGIISLSSDPEIHKIGRFVYNKLYEVNNDYDFYDTHTISDKIKVFDEVKGKDKNILSFIDFESEDYILYKNILDVNIILVKEKETNIDHVVEAKKSIKNMVYVYIK</sequence>
<feature type="transmembrane region" description="Helical" evidence="6">
    <location>
        <begin position="439"/>
        <end position="458"/>
    </location>
</feature>
<keyword evidence="10" id="KW-1185">Reference proteome</keyword>
<keyword evidence="4 6" id="KW-1133">Transmembrane helix</keyword>
<feature type="domain" description="Tyrosine-protein kinase G-rich" evidence="8">
    <location>
        <begin position="388"/>
        <end position="460"/>
    </location>
</feature>
<gene>
    <name evidence="9" type="ORF">OSSY52_03450</name>
</gene>
<dbReference type="InParanoid" id="A0A7G1G5A5"/>
<proteinExistence type="predicted"/>
<evidence type="ECO:0000313" key="10">
    <source>
        <dbReference type="Proteomes" id="UP000516361"/>
    </source>
</evidence>
<dbReference type="EMBL" id="AP018712">
    <property type="protein sequence ID" value="BBE30204.1"/>
    <property type="molecule type" value="Genomic_DNA"/>
</dbReference>
<dbReference type="AlphaFoldDB" id="A0A7G1G5A5"/>
<evidence type="ECO:0000256" key="3">
    <source>
        <dbReference type="ARBA" id="ARBA00022692"/>
    </source>
</evidence>
<dbReference type="Pfam" id="PF13807">
    <property type="entry name" value="GNVR"/>
    <property type="match status" value="1"/>
</dbReference>
<protein>
    <submittedName>
        <fullName evidence="9">LPS biosynthesis protein</fullName>
    </submittedName>
</protein>
<dbReference type="GO" id="GO:0004713">
    <property type="term" value="F:protein tyrosine kinase activity"/>
    <property type="evidence" value="ECO:0007669"/>
    <property type="project" value="TreeGrafter"/>
</dbReference>
<feature type="domain" description="Polysaccharide chain length determinant N-terminal" evidence="7">
    <location>
        <begin position="7"/>
        <end position="105"/>
    </location>
</feature>
<name>A0A7G1G5A5_9BACT</name>
<keyword evidence="2" id="KW-1003">Cell membrane</keyword>
<dbReference type="Pfam" id="PF02706">
    <property type="entry name" value="Wzz"/>
    <property type="match status" value="1"/>
</dbReference>
<evidence type="ECO:0000256" key="6">
    <source>
        <dbReference type="SAM" id="Phobius"/>
    </source>
</evidence>
<evidence type="ECO:0000256" key="5">
    <source>
        <dbReference type="ARBA" id="ARBA00023136"/>
    </source>
</evidence>
<dbReference type="KEGG" id="ocy:OSSY52_03450"/>
<evidence type="ECO:0000259" key="7">
    <source>
        <dbReference type="Pfam" id="PF02706"/>
    </source>
</evidence>
<evidence type="ECO:0000256" key="1">
    <source>
        <dbReference type="ARBA" id="ARBA00004651"/>
    </source>
</evidence>
<organism evidence="9 10">
    <name type="scientific">Tepiditoga spiralis</name>
    <dbReference type="NCBI Taxonomy" id="2108365"/>
    <lineage>
        <taxon>Bacteria</taxon>
        <taxon>Thermotogati</taxon>
        <taxon>Thermotogota</taxon>
        <taxon>Thermotogae</taxon>
        <taxon>Petrotogales</taxon>
        <taxon>Petrotogaceae</taxon>
        <taxon>Tepiditoga</taxon>
    </lineage>
</organism>
<comment type="subcellular location">
    <subcellularLocation>
        <location evidence="1">Cell membrane</location>
        <topology evidence="1">Multi-pass membrane protein</topology>
    </subcellularLocation>
</comment>
<keyword evidence="3 6" id="KW-0812">Transmembrane</keyword>
<evidence type="ECO:0000259" key="8">
    <source>
        <dbReference type="Pfam" id="PF13807"/>
    </source>
</evidence>
<evidence type="ECO:0000256" key="2">
    <source>
        <dbReference type="ARBA" id="ARBA00022475"/>
    </source>
</evidence>
<dbReference type="RefSeq" id="WP_190615330.1">
    <property type="nucleotide sequence ID" value="NZ_AP018712.1"/>
</dbReference>
<evidence type="ECO:0000313" key="9">
    <source>
        <dbReference type="EMBL" id="BBE30204.1"/>
    </source>
</evidence>
<dbReference type="PANTHER" id="PTHR32309">
    <property type="entry name" value="TYROSINE-PROTEIN KINASE"/>
    <property type="match status" value="1"/>
</dbReference>